<dbReference type="InterPro" id="IPR046036">
    <property type="entry name" value="DUF5994"/>
</dbReference>
<dbReference type="RefSeq" id="WP_170316477.1">
    <property type="nucleotide sequence ID" value="NZ_BMSQ01000005.1"/>
</dbReference>
<protein>
    <submittedName>
        <fullName evidence="1">Uncharacterized protein</fullName>
    </submittedName>
</protein>
<gene>
    <name evidence="1" type="ORF">FHS40_002703</name>
</gene>
<organism evidence="1 2">
    <name type="scientific">Streptomyces spectabilis</name>
    <dbReference type="NCBI Taxonomy" id="68270"/>
    <lineage>
        <taxon>Bacteria</taxon>
        <taxon>Bacillati</taxon>
        <taxon>Actinomycetota</taxon>
        <taxon>Actinomycetes</taxon>
        <taxon>Kitasatosporales</taxon>
        <taxon>Streptomycetaceae</taxon>
        <taxon>Streptomyces</taxon>
    </lineage>
</organism>
<accession>A0A7W8ATC1</accession>
<evidence type="ECO:0000313" key="2">
    <source>
        <dbReference type="Proteomes" id="UP000549009"/>
    </source>
</evidence>
<name>A0A7W8ATC1_STRST</name>
<dbReference type="AlphaFoldDB" id="A0A7W8ATC1"/>
<dbReference type="EMBL" id="JACHJD010000004">
    <property type="protein sequence ID" value="MBB5103641.1"/>
    <property type="molecule type" value="Genomic_DNA"/>
</dbReference>
<dbReference type="Proteomes" id="UP000549009">
    <property type="component" value="Unassembled WGS sequence"/>
</dbReference>
<dbReference type="Pfam" id="PF19457">
    <property type="entry name" value="DUF5994"/>
    <property type="match status" value="1"/>
</dbReference>
<reference evidence="1 2" key="1">
    <citation type="submission" date="2020-08" db="EMBL/GenBank/DDBJ databases">
        <title>Genomic Encyclopedia of Type Strains, Phase III (KMG-III): the genomes of soil and plant-associated and newly described type strains.</title>
        <authorList>
            <person name="Whitman W."/>
        </authorList>
    </citation>
    <scope>NUCLEOTIDE SEQUENCE [LARGE SCALE GENOMIC DNA]</scope>
    <source>
        <strain evidence="1 2">CECT 3146</strain>
    </source>
</reference>
<evidence type="ECO:0000313" key="1">
    <source>
        <dbReference type="EMBL" id="MBB5103641.1"/>
    </source>
</evidence>
<proteinExistence type="predicted"/>
<keyword evidence="2" id="KW-1185">Reference proteome</keyword>
<sequence length="159" mass="17118">MTDDLERPAKLLADTQTHLVAPGAAVLRMQTTPRRDGTFDGAWWPRSRNLETQLPELLRALTERLGPLARIGLDASAWDVHTRHVIVDGHMVRIDWSAVDDSTMLITRGRQDIFSFLMLPPGTDASAARTAMAMAVQDGNSASAAEILAATGITSAGGT</sequence>
<comment type="caution">
    <text evidence="1">The sequence shown here is derived from an EMBL/GenBank/DDBJ whole genome shotgun (WGS) entry which is preliminary data.</text>
</comment>